<feature type="compositionally biased region" description="Basic and acidic residues" evidence="1">
    <location>
        <begin position="150"/>
        <end position="175"/>
    </location>
</feature>
<evidence type="ECO:0000256" key="1">
    <source>
        <dbReference type="SAM" id="MobiDB-lite"/>
    </source>
</evidence>
<feature type="transmembrane region" description="Helical" evidence="2">
    <location>
        <begin position="91"/>
        <end position="111"/>
    </location>
</feature>
<keyword evidence="2" id="KW-0812">Transmembrane</keyword>
<keyword evidence="2" id="KW-1133">Transmembrane helix</keyword>
<sequence>MDVFRAYTLSTSAYLAVQSLPLVLTPRIIVSLLASEPRTSTDLESYLSRSLGFALLTLAVIIVLLTGILPVSSQIAAVQEEDSDGGIKDPYAYPTLITTTVYHATSAFYLYTQVAYGFTFGFGVGLIASAGLFFLGVWVLLFGSEKGRISKRTGADKRTSNFPFENKESSREKKKESKRKSMSSKSR</sequence>
<gene>
    <name evidence="3" type="ORF">CLAFUR5_00751</name>
</gene>
<proteinExistence type="predicted"/>
<dbReference type="EMBL" id="CP090163">
    <property type="protein sequence ID" value="UJO12051.1"/>
    <property type="molecule type" value="Genomic_DNA"/>
</dbReference>
<organism evidence="3 4">
    <name type="scientific">Passalora fulva</name>
    <name type="common">Tomato leaf mold</name>
    <name type="synonym">Cladosporium fulvum</name>
    <dbReference type="NCBI Taxonomy" id="5499"/>
    <lineage>
        <taxon>Eukaryota</taxon>
        <taxon>Fungi</taxon>
        <taxon>Dikarya</taxon>
        <taxon>Ascomycota</taxon>
        <taxon>Pezizomycotina</taxon>
        <taxon>Dothideomycetes</taxon>
        <taxon>Dothideomycetidae</taxon>
        <taxon>Mycosphaerellales</taxon>
        <taxon>Mycosphaerellaceae</taxon>
        <taxon>Fulvia</taxon>
    </lineage>
</organism>
<reference evidence="3" key="1">
    <citation type="submission" date="2021-12" db="EMBL/GenBank/DDBJ databases">
        <authorList>
            <person name="Zaccaron A."/>
            <person name="Stergiopoulos I."/>
        </authorList>
    </citation>
    <scope>NUCLEOTIDE SEQUENCE</scope>
    <source>
        <strain evidence="3">Race5_Kim</strain>
    </source>
</reference>
<protein>
    <submittedName>
        <fullName evidence="3">Uncharacterized protein</fullName>
    </submittedName>
</protein>
<evidence type="ECO:0000313" key="3">
    <source>
        <dbReference type="EMBL" id="UJO12051.1"/>
    </source>
</evidence>
<evidence type="ECO:0000256" key="2">
    <source>
        <dbReference type="SAM" id="Phobius"/>
    </source>
</evidence>
<dbReference type="RefSeq" id="XP_047756417.1">
    <property type="nucleotide sequence ID" value="XM_047899899.1"/>
</dbReference>
<feature type="transmembrane region" description="Helical" evidence="2">
    <location>
        <begin position="46"/>
        <end position="71"/>
    </location>
</feature>
<feature type="transmembrane region" description="Helical" evidence="2">
    <location>
        <begin position="12"/>
        <end position="34"/>
    </location>
</feature>
<keyword evidence="2" id="KW-0472">Membrane</keyword>
<dbReference type="PANTHER" id="PTHR39605">
    <property type="entry name" value="MAJOR FACILITATOR SUPERFAMILY (MFS) PROFILE DOMAIN-CONTAINING PROTEIN"/>
    <property type="match status" value="1"/>
</dbReference>
<dbReference type="Proteomes" id="UP000756132">
    <property type="component" value="Chromosome 1"/>
</dbReference>
<dbReference type="OrthoDB" id="2550114at2759"/>
<dbReference type="KEGG" id="ffu:CLAFUR5_00751"/>
<dbReference type="OMA" id="AFYGYAM"/>
<dbReference type="GeneID" id="71980629"/>
<accession>A0A9Q8L6Z9</accession>
<dbReference type="AlphaFoldDB" id="A0A9Q8L6Z9"/>
<reference evidence="3" key="2">
    <citation type="journal article" date="2022" name="Microb. Genom.">
        <title>A chromosome-scale genome assembly of the tomato pathogen Cladosporium fulvum reveals a compartmentalized genome architecture and the presence of a dispensable chromosome.</title>
        <authorList>
            <person name="Zaccaron A.Z."/>
            <person name="Chen L.H."/>
            <person name="Samaras A."/>
            <person name="Stergiopoulos I."/>
        </authorList>
    </citation>
    <scope>NUCLEOTIDE SEQUENCE</scope>
    <source>
        <strain evidence="3">Race5_Kim</strain>
    </source>
</reference>
<keyword evidence="4" id="KW-1185">Reference proteome</keyword>
<feature type="region of interest" description="Disordered" evidence="1">
    <location>
        <begin position="150"/>
        <end position="187"/>
    </location>
</feature>
<evidence type="ECO:0000313" key="4">
    <source>
        <dbReference type="Proteomes" id="UP000756132"/>
    </source>
</evidence>
<feature type="transmembrane region" description="Helical" evidence="2">
    <location>
        <begin position="117"/>
        <end position="142"/>
    </location>
</feature>
<dbReference type="PANTHER" id="PTHR39605:SF1">
    <property type="entry name" value="MAJOR FACILITATOR SUPERFAMILY (MFS) PROFILE DOMAIN-CONTAINING PROTEIN"/>
    <property type="match status" value="1"/>
</dbReference>
<feature type="compositionally biased region" description="Basic residues" evidence="1">
    <location>
        <begin position="176"/>
        <end position="187"/>
    </location>
</feature>
<name>A0A9Q8L6Z9_PASFU</name>